<gene>
    <name evidence="2" type="ORF">G7Y85_10145</name>
</gene>
<dbReference type="InterPro" id="IPR000073">
    <property type="entry name" value="AB_hydrolase_1"/>
</dbReference>
<dbReference type="InterPro" id="IPR029058">
    <property type="entry name" value="AB_hydrolase_fold"/>
</dbReference>
<dbReference type="RefSeq" id="WP_166255831.1">
    <property type="nucleotide sequence ID" value="NZ_JAAMOW010000004.1"/>
</dbReference>
<dbReference type="Pfam" id="PF00561">
    <property type="entry name" value="Abhydrolase_1"/>
    <property type="match status" value="1"/>
</dbReference>
<dbReference type="GO" id="GO:0016787">
    <property type="term" value="F:hydrolase activity"/>
    <property type="evidence" value="ECO:0007669"/>
    <property type="project" value="UniProtKB-KW"/>
</dbReference>
<dbReference type="AlphaFoldDB" id="A0A6M2BSY0"/>
<reference evidence="2 3" key="1">
    <citation type="journal article" date="2014" name="Int. J. Syst. Evol. Microbiol.">
        <title>Solimonas terrae sp. nov., isolated from soil.</title>
        <authorList>
            <person name="Kim S.J."/>
            <person name="Moon J.Y."/>
            <person name="Weon H.Y."/>
            <person name="Ahn J.H."/>
            <person name="Chen W.M."/>
            <person name="Kwon S.W."/>
        </authorList>
    </citation>
    <scope>NUCLEOTIDE SEQUENCE [LARGE SCALE GENOMIC DNA]</scope>
    <source>
        <strain evidence="2 3">KIS83-12</strain>
    </source>
</reference>
<dbReference type="PANTHER" id="PTHR43194">
    <property type="entry name" value="HYDROLASE ALPHA/BETA FOLD FAMILY"/>
    <property type="match status" value="1"/>
</dbReference>
<evidence type="ECO:0000313" key="2">
    <source>
        <dbReference type="EMBL" id="NGY05129.1"/>
    </source>
</evidence>
<name>A0A6M2BSY0_9GAMM</name>
<dbReference type="SUPFAM" id="SSF53474">
    <property type="entry name" value="alpha/beta-Hydrolases"/>
    <property type="match status" value="1"/>
</dbReference>
<dbReference type="PANTHER" id="PTHR43194:SF2">
    <property type="entry name" value="PEROXISOMAL MEMBRANE PROTEIN LPX1"/>
    <property type="match status" value="1"/>
</dbReference>
<keyword evidence="2" id="KW-0378">Hydrolase</keyword>
<dbReference type="EMBL" id="JAAMOW010000004">
    <property type="protein sequence ID" value="NGY05129.1"/>
    <property type="molecule type" value="Genomic_DNA"/>
</dbReference>
<dbReference type="Gene3D" id="3.40.50.1820">
    <property type="entry name" value="alpha/beta hydrolase"/>
    <property type="match status" value="1"/>
</dbReference>
<evidence type="ECO:0000259" key="1">
    <source>
        <dbReference type="Pfam" id="PF00561"/>
    </source>
</evidence>
<sequence>MTDSAPWIFLRGLTRDSHHWGGFSDAFQRAFPAAPIVMLDLPGNGVLHREASPASVAAMMACCRRELAVRKLAPPYHLLAISLGGMVAAAWAAAHAEELRACVLINTSMRPFSPVHWRLQPAVYGTILRLFAEHDERASEALILRMTSNNREHAREVLDDWAAWRRRYPVSPKNALRQLYAAARFRAPLQAPATRLLVLASAGDHLVDPRCSRRLAEAWDCPLFEHPHAGHDLPLDDGDWIVEQVQRWY</sequence>
<evidence type="ECO:0000313" key="3">
    <source>
        <dbReference type="Proteomes" id="UP000472676"/>
    </source>
</evidence>
<protein>
    <submittedName>
        <fullName evidence="2">Alpha/beta hydrolase</fullName>
    </submittedName>
</protein>
<proteinExistence type="predicted"/>
<dbReference type="Proteomes" id="UP000472676">
    <property type="component" value="Unassembled WGS sequence"/>
</dbReference>
<accession>A0A6M2BSY0</accession>
<feature type="domain" description="AB hydrolase-1" evidence="1">
    <location>
        <begin position="8"/>
        <end position="236"/>
    </location>
</feature>
<keyword evidence="3" id="KW-1185">Reference proteome</keyword>
<dbReference type="InterPro" id="IPR050228">
    <property type="entry name" value="Carboxylesterase_BioH"/>
</dbReference>
<organism evidence="2 3">
    <name type="scientific">Solimonas terrae</name>
    <dbReference type="NCBI Taxonomy" id="1396819"/>
    <lineage>
        <taxon>Bacteria</taxon>
        <taxon>Pseudomonadati</taxon>
        <taxon>Pseudomonadota</taxon>
        <taxon>Gammaproteobacteria</taxon>
        <taxon>Nevskiales</taxon>
        <taxon>Nevskiaceae</taxon>
        <taxon>Solimonas</taxon>
    </lineage>
</organism>
<comment type="caution">
    <text evidence="2">The sequence shown here is derived from an EMBL/GenBank/DDBJ whole genome shotgun (WGS) entry which is preliminary data.</text>
</comment>